<feature type="domain" description="Protein O-mannosyl-transferase C-terminal four TM" evidence="12">
    <location>
        <begin position="522"/>
        <end position="694"/>
    </location>
</feature>
<dbReference type="InterPro" id="IPR032421">
    <property type="entry name" value="PMT_4TMC"/>
</dbReference>
<evidence type="ECO:0000313" key="13">
    <source>
        <dbReference type="EMBL" id="MCQ4768965.1"/>
    </source>
</evidence>
<dbReference type="Proteomes" id="UP001204562">
    <property type="component" value="Unassembled WGS sequence"/>
</dbReference>
<dbReference type="GO" id="GO:0005886">
    <property type="term" value="C:plasma membrane"/>
    <property type="evidence" value="ECO:0007669"/>
    <property type="project" value="UniProtKB-SubCell"/>
</dbReference>
<evidence type="ECO:0000256" key="10">
    <source>
        <dbReference type="RuleBase" id="RU367007"/>
    </source>
</evidence>
<comment type="similarity">
    <text evidence="3 10">Belongs to the glycosyltransferase 39 family.</text>
</comment>
<gene>
    <name evidence="13" type="ORF">NE579_00600</name>
</gene>
<evidence type="ECO:0000256" key="1">
    <source>
        <dbReference type="ARBA" id="ARBA00004127"/>
    </source>
</evidence>
<dbReference type="Pfam" id="PF02366">
    <property type="entry name" value="PMT"/>
    <property type="match status" value="1"/>
</dbReference>
<evidence type="ECO:0000256" key="9">
    <source>
        <dbReference type="ARBA" id="ARBA00093617"/>
    </source>
</evidence>
<dbReference type="GO" id="GO:0004169">
    <property type="term" value="F:dolichyl-phosphate-mannose-protein mannosyltransferase activity"/>
    <property type="evidence" value="ECO:0007669"/>
    <property type="project" value="UniProtKB-UniRule"/>
</dbReference>
<keyword evidence="7 10" id="KW-1133">Transmembrane helix</keyword>
<comment type="function">
    <text evidence="10">Protein O-mannosyltransferase that catalyzes the transfer of a single mannose residue from a polyprenol phospho-mannosyl lipidic donor to the hydroxyl group of selected serine and threonine residues in acceptor proteins.</text>
</comment>
<dbReference type="InterPro" id="IPR003342">
    <property type="entry name" value="ArnT-like_N"/>
</dbReference>
<keyword evidence="10" id="KW-1003">Cell membrane</keyword>
<evidence type="ECO:0000259" key="11">
    <source>
        <dbReference type="Pfam" id="PF02366"/>
    </source>
</evidence>
<feature type="transmembrane region" description="Helical" evidence="10">
    <location>
        <begin position="417"/>
        <end position="437"/>
    </location>
</feature>
<feature type="transmembrane region" description="Helical" evidence="10">
    <location>
        <begin position="367"/>
        <end position="386"/>
    </location>
</feature>
<comment type="pathway">
    <text evidence="2 10">Protein modification; protein glycosylation.</text>
</comment>
<proteinExistence type="inferred from homology"/>
<evidence type="ECO:0000256" key="4">
    <source>
        <dbReference type="ARBA" id="ARBA00022676"/>
    </source>
</evidence>
<evidence type="ECO:0000256" key="7">
    <source>
        <dbReference type="ARBA" id="ARBA00022989"/>
    </source>
</evidence>
<keyword evidence="6 10" id="KW-0812">Transmembrane</keyword>
<keyword evidence="5 10" id="KW-0808">Transferase</keyword>
<evidence type="ECO:0000256" key="8">
    <source>
        <dbReference type="ARBA" id="ARBA00023136"/>
    </source>
</evidence>
<keyword evidence="4 10" id="KW-0328">Glycosyltransferase</keyword>
<accession>A0AAW5JPA0</accession>
<evidence type="ECO:0000256" key="5">
    <source>
        <dbReference type="ARBA" id="ARBA00022679"/>
    </source>
</evidence>
<feature type="domain" description="ArnT-like N-terminal" evidence="11">
    <location>
        <begin position="314"/>
        <end position="474"/>
    </location>
</feature>
<dbReference type="RefSeq" id="WP_256302884.1">
    <property type="nucleotide sequence ID" value="NZ_JANFYS010000001.1"/>
</dbReference>
<feature type="transmembrane region" description="Helical" evidence="10">
    <location>
        <begin position="342"/>
        <end position="361"/>
    </location>
</feature>
<feature type="transmembrane region" description="Helical" evidence="10">
    <location>
        <begin position="20"/>
        <end position="42"/>
    </location>
</feature>
<dbReference type="PANTHER" id="PTHR10050:SF53">
    <property type="entry name" value="CHROMOSOME UNDETERMINED SCAFFOLD_67, WHOLE GENOME SHOTGUN SEQUENCE"/>
    <property type="match status" value="1"/>
</dbReference>
<feature type="transmembrane region" description="Helical" evidence="10">
    <location>
        <begin position="449"/>
        <end position="471"/>
    </location>
</feature>
<feature type="transmembrane region" description="Helical" evidence="10">
    <location>
        <begin position="571"/>
        <end position="592"/>
    </location>
</feature>
<comment type="caution">
    <text evidence="13">The sequence shown here is derived from an EMBL/GenBank/DDBJ whole genome shotgun (WGS) entry which is preliminary data.</text>
</comment>
<keyword evidence="8 10" id="KW-0472">Membrane</keyword>
<feature type="transmembrane region" description="Helical" evidence="10">
    <location>
        <begin position="314"/>
        <end position="335"/>
    </location>
</feature>
<evidence type="ECO:0000256" key="3">
    <source>
        <dbReference type="ARBA" id="ARBA00007222"/>
    </source>
</evidence>
<evidence type="ECO:0000313" key="14">
    <source>
        <dbReference type="Proteomes" id="UP001204562"/>
    </source>
</evidence>
<feature type="transmembrane region" description="Helical" evidence="10">
    <location>
        <begin position="627"/>
        <end position="646"/>
    </location>
</feature>
<dbReference type="AlphaFoldDB" id="A0AAW5JPA0"/>
<evidence type="ECO:0000256" key="2">
    <source>
        <dbReference type="ARBA" id="ARBA00004922"/>
    </source>
</evidence>
<protein>
    <recommendedName>
        <fullName evidence="9 10">Polyprenol-phosphate-mannose--protein mannosyltransferase</fullName>
        <ecNumber evidence="10">2.4.1.-</ecNumber>
    </recommendedName>
</protein>
<dbReference type="Pfam" id="PF16192">
    <property type="entry name" value="PMT_4TMC"/>
    <property type="match status" value="1"/>
</dbReference>
<evidence type="ECO:0000259" key="12">
    <source>
        <dbReference type="Pfam" id="PF16192"/>
    </source>
</evidence>
<organism evidence="13 14">
    <name type="scientific">Intestinimonas massiliensis</name>
    <name type="common">ex Afouda et al. 2020</name>
    <dbReference type="NCBI Taxonomy" id="1673721"/>
    <lineage>
        <taxon>Bacteria</taxon>
        <taxon>Bacillati</taxon>
        <taxon>Bacillota</taxon>
        <taxon>Clostridia</taxon>
        <taxon>Eubacteriales</taxon>
        <taxon>Intestinimonas</taxon>
    </lineage>
</organism>
<feature type="transmembrane region" description="Helical" evidence="10">
    <location>
        <begin position="77"/>
        <end position="96"/>
    </location>
</feature>
<name>A0AAW5JPA0_9FIRM</name>
<dbReference type="GO" id="GO:0012505">
    <property type="term" value="C:endomembrane system"/>
    <property type="evidence" value="ECO:0007669"/>
    <property type="project" value="UniProtKB-SubCell"/>
</dbReference>
<dbReference type="PANTHER" id="PTHR10050">
    <property type="entry name" value="DOLICHYL-PHOSPHATE-MANNOSE--PROTEIN MANNOSYLTRANSFERASE"/>
    <property type="match status" value="1"/>
</dbReference>
<feature type="transmembrane region" description="Helical" evidence="10">
    <location>
        <begin position="604"/>
        <end position="621"/>
    </location>
</feature>
<evidence type="ECO:0000256" key="6">
    <source>
        <dbReference type="ARBA" id="ARBA00022692"/>
    </source>
</evidence>
<dbReference type="InterPro" id="IPR027005">
    <property type="entry name" value="PMT-like"/>
</dbReference>
<sequence>MPDLFQSAADLVNQYVLPYLSWTLVFPLGTLILVLLFFFYYWHAQAPRRDSLEWIAMRERRSMTFSAKRYPMGKKDALPLLLVTAAYACTAFFQLGSFTNPQSFQSFDETATVEFSLDRTVALTRLGWYTGLGTGDYALEVSADGQSWTALQVSVDEDNKSAYAWTPVDRNAPAGSVRSIHQKYNTLFKWYFIEPEGGPVQVRYLRLTGFPGKAPLELGELALYDQDGVRAVPNAMVAAQPPQAVPSADLALFDEQNTIPDKSTWYNSSYFDEIYHPRTAYEHIRGIEPYEVSHPPLGKLILSVGIRLFGFTPFGWRFMGTLFGVLMLPILYVFLKNLFGRTAIAFCGTTLFAFDFMHLVQTRIATIDTYGVFFILLAYFFMYRYLTLPAGTSFRGGALPLFLSGLFWGIGAASKWTVIYAGAGLALLYFLGVWFKWRDRPADFPFAPWLVQTLLFSVLCWVVIPVILYTLSYWPYAAARGNDGGLLDMLGELFSWPFVQLPQVLRGERELILKGSANLVDAMLENQKFMFTYHVGVTEHHPYESRWYQWLVDGRPILYYLDSTSVPGFKAAFACFNNPVVAWTGLLSVVILAVQTVRRRCGKALFLLVGYLSQLLPWFAIGRITFAYHYFPSTLFLVLAISYAMNDMMERKVGRWQWAVYGMTAFSVVLFAAFYPVLIGLMVPSWYPTRFLRWIPGGAWPF</sequence>
<feature type="transmembrane region" description="Helical" evidence="10">
    <location>
        <begin position="393"/>
        <end position="411"/>
    </location>
</feature>
<feature type="transmembrane region" description="Helical" evidence="10">
    <location>
        <begin position="658"/>
        <end position="683"/>
    </location>
</feature>
<dbReference type="EMBL" id="JANFYS010000001">
    <property type="protein sequence ID" value="MCQ4768965.1"/>
    <property type="molecule type" value="Genomic_DNA"/>
</dbReference>
<reference evidence="13" key="1">
    <citation type="submission" date="2022-06" db="EMBL/GenBank/DDBJ databases">
        <title>Isolation of gut microbiota from human fecal samples.</title>
        <authorList>
            <person name="Pamer E.G."/>
            <person name="Barat B."/>
            <person name="Waligurski E."/>
            <person name="Medina S."/>
            <person name="Paddock L."/>
            <person name="Mostad J."/>
        </authorList>
    </citation>
    <scope>NUCLEOTIDE SEQUENCE</scope>
    <source>
        <strain evidence="13">DFI.9.91</strain>
    </source>
</reference>
<comment type="subcellular location">
    <subcellularLocation>
        <location evidence="10">Cell membrane</location>
    </subcellularLocation>
    <subcellularLocation>
        <location evidence="1">Endomembrane system</location>
        <topology evidence="1">Multi-pass membrane protein</topology>
    </subcellularLocation>
</comment>
<dbReference type="EC" id="2.4.1.-" evidence="10"/>